<feature type="domain" description="IPT/TIG" evidence="3">
    <location>
        <begin position="1764"/>
        <end position="1830"/>
    </location>
</feature>
<evidence type="ECO:0000313" key="4">
    <source>
        <dbReference type="EMBL" id="EGG18100.1"/>
    </source>
</evidence>
<dbReference type="InterPro" id="IPR013783">
    <property type="entry name" value="Ig-like_fold"/>
</dbReference>
<reference evidence="5" key="1">
    <citation type="journal article" date="2011" name="Genome Res.">
        <title>Phylogeny-wide analysis of social amoeba genomes highlights ancient origins for complex intercellular communication.</title>
        <authorList>
            <person name="Heidel A.J."/>
            <person name="Lawal H.M."/>
            <person name="Felder M."/>
            <person name="Schilde C."/>
            <person name="Helps N.R."/>
            <person name="Tunggal B."/>
            <person name="Rivero F."/>
            <person name="John U."/>
            <person name="Schleicher M."/>
            <person name="Eichinger L."/>
            <person name="Platzer M."/>
            <person name="Noegel A.A."/>
            <person name="Schaap P."/>
            <person name="Gloeckner G."/>
        </authorList>
    </citation>
    <scope>NUCLEOTIDE SEQUENCE [LARGE SCALE GENOMIC DNA]</scope>
    <source>
        <strain evidence="5">SH3</strain>
    </source>
</reference>
<evidence type="ECO:0000256" key="2">
    <source>
        <dbReference type="ARBA" id="ARBA00022801"/>
    </source>
</evidence>
<dbReference type="KEGG" id="dfa:DFA_06767"/>
<dbReference type="InterPro" id="IPR014756">
    <property type="entry name" value="Ig_E-set"/>
</dbReference>
<dbReference type="SUPFAM" id="SSF117074">
    <property type="entry name" value="Hypothetical protein PA1324"/>
    <property type="match status" value="1"/>
</dbReference>
<keyword evidence="2" id="KW-0378">Hydrolase</keyword>
<evidence type="ECO:0000313" key="5">
    <source>
        <dbReference type="Proteomes" id="UP000007797"/>
    </source>
</evidence>
<dbReference type="Pfam" id="PF01833">
    <property type="entry name" value="TIG"/>
    <property type="match status" value="3"/>
</dbReference>
<dbReference type="Proteomes" id="UP000007797">
    <property type="component" value="Unassembled WGS sequence"/>
</dbReference>
<dbReference type="SUPFAM" id="SSF51110">
    <property type="entry name" value="alpha-D-mannose-specific plant lectins"/>
    <property type="match status" value="1"/>
</dbReference>
<dbReference type="RefSeq" id="XP_004366141.1">
    <property type="nucleotide sequence ID" value="XM_004366084.1"/>
</dbReference>
<dbReference type="GeneID" id="14870050"/>
<evidence type="ECO:0000256" key="1">
    <source>
        <dbReference type="ARBA" id="ARBA00007527"/>
    </source>
</evidence>
<organism evidence="4 5">
    <name type="scientific">Cavenderia fasciculata</name>
    <name type="common">Slime mold</name>
    <name type="synonym">Dictyostelium fasciculatum</name>
    <dbReference type="NCBI Taxonomy" id="261658"/>
    <lineage>
        <taxon>Eukaryota</taxon>
        <taxon>Amoebozoa</taxon>
        <taxon>Evosea</taxon>
        <taxon>Eumycetozoa</taxon>
        <taxon>Dictyostelia</taxon>
        <taxon>Acytosteliales</taxon>
        <taxon>Cavenderiaceae</taxon>
        <taxon>Cavenderia</taxon>
    </lineage>
</organism>
<dbReference type="SUPFAM" id="SSF81296">
    <property type="entry name" value="E set domains"/>
    <property type="match status" value="3"/>
</dbReference>
<gene>
    <name evidence="4" type="ORF">DFA_06767</name>
</gene>
<comment type="similarity">
    <text evidence="1">Belongs to the DNase II family.</text>
</comment>
<sequence length="3703" mass="409738">MERKRKKDYYYYGKDHFFVMILLSCLLLLSTLVLKVESFNIEPLEFYGDGVVKITLNTAVAKPAVFLRTSGSNVDDPMTQERSSSDNMIHVFSFTRSNRPTPSSTTLRYWIVVENYTPVEILIKKSPYISGFSTSYLLTGLQDVVIDIYGDGLIPISSFSNVIEVSFMYFNRMHEIPCTVLNPTIDITDTSITCTLASTPNTPTTLEARIKYQPLFESTNQPNLLLSSSPDYTYSISSIYVQDLILTSMNPTQGYSGQTQLITFTANVNTNSPINNLLQIVFIDGQAGNQYDCGNPVLSNNGLVTCTLPIIPNITPGTSVQLSLEYKYGTSTSRISVPFTFLTYSSQIATTLPRKLIITGSEYVTITGTFFDQPTMLTIDGVVCNLQPPTPISTDITCMTTQFPAAKPSATLLLTIGKQIIQLLNAFEIENLRILSVPSFALYDSNNVPVTTTMRIGFTGIIPRFSVIKVTGGSATYSPPYLRVISNVLSFDVSSAGFTAGASCQIKLRVGRNGPTIDVGQFQFKNPVITIDPTTPFQSFILNSNKVKIDLKTNVGETFQAFKVELVLVTPARDTIVVKGNVLPNQLNTFEFDVPSYSLDTIPSITKYQDASCTIRIDNHDYPLLNQIYRYTVPEITQIEYKRSGFEMQGINLDLGPSYTTKFMLDDIDLGLCTASSSTLVVCSQYVSSTNAKTILLIVDGKIEFKFDLSTGAGITIVGPVATEIKPRLSQITDRSDITIRGTGFTAQSLSSVTIGGKQLKTCTRLGTTDIICGKPPGLQPNPVGQSHQITIDGVIQSDISYITHIVSCLGQSIGSSIDPQHYDYLPKKWWFNYRLATTKDDYFYADEEDQNLRHFFPLNTHTDIKHNSLYKTLEQSKHVSSKYIFYNDQIGKFDPENGVKKDARQVSDPYGHTKGFVIWQEHSNQIHGVHVLHSNPAFPPEDYTEHDFPDKKPAFLGEKHKKQHYFCRPFIGLAELDTVADYIIINNANIYKIKVPQSQSTKMLNIDGAGATNIENCIALSMGPNCINNFPVVGGTYFAKTAMTSNLSTTPLPPVHPYDVLAFRGNVTQRFPKNAIHYPTEYLHQSAANNHLFLTFYTAKPQECDNSIGSTSTWKYRYCYPFGGVDTWEYAARTLGTQLFVQTFRNSHALIPSPYLINVSSKIIYPGIRENIDTADHSKIAYTFLPTSRGGTTGDWFCVGDSNREYSQPGRGGGAFCFQSPTLVDQFHRAVTRYKLVAPIDTRSNTMIEYGISHTRSEDVERASSVLLSIQLDTSLTFLNPTPNFQNPVTVALYESVSYKVIQPAPAPRVFQDYKLIPYETHSFYGSKKIRYNALRTTISPRGFGVPGAETPFSQISNILPPFFTPPEELVAKKELKVEYYANDDSVASLVDSTTIHQTCPSTTKVIVLNGGTPICQEEQTYLLLLAYYHNRTIQEQSQVLDIFKSINTGSQSTDSQKTFINGILLALTRTDDYLKIASAFWKILMPVPPVNPNPNLSFDWILKALSSIKIQDEGIDTFEKFYAKQENILKSERPLFETLQLLQPAPDPNAGILSRPPSFPNSRTFVSSSSSSSSSLSISHILEVLSENYPNNYDVDSITRELYGSGSVQSTYYSDLKGALDKWINIQDKNQGVQTLFVDILSNTQTLGAIEMLDNINSNQHGVDIDIRTSQSGIKFIASLSTIVQITTLLVSFRSHPSTLVKKYGKDFELYFVPQMENGGDEGFLVATLNNKLCDLQKNTRTNFELPNFDLSSGICRQSTDIITSVTPLSGSTVGGYSIDIGGIHFSSNSKVKIGKTICQSTLFISTTMLKCIVPPGIGNNHIVSTVSSSIGILSRFHFNYNQPIINEIQSPTLTSNFMTISGNNFGNNALNLNIKIGKSDCSIVSIQNDLIICLPASNDFGVDRTVSIQQSTNSLYTTNLNKANIDTSLVTFRPPIIHSVSPSTTVHVGQTIYLYGKYFGLKNSDIGPHVTINKQKCQVLDYSPEVITFIVPKGSGSSQIVVNVGGQTATMPVTYDIPYVDFVTPKLFNTSGGQVMRIEGNSLGSSIYDIDSIYFAESMQCQPFNLLMECTIPAGVGKDIQLSGTINGKTMTPWNSNPLLASYLPPSIASAIKFSGNQLSIKGYNFIPPGIEASSSSVILYTSLQSYQVRAEFQDSYTVVCTSPYVSSALGVAVIINGQLSSRFDFDVSIVGRIYLDMDHNNIHSQGDQTTNAQVTITLTSTDGQFTQSVVTDTSEYMFSEIPLGDYKIKATSSSIIFPRDTFSISLIANSGIKTVDFGGYTKVGIAGTVTYNQETLNIQNNINVGWFGWCFTTECQVSYSFNIPWSSSIYISSTTGQIYLYILYEDLNLNLVLDANEPNIRGALSKTTISDGITTHLQDCSSSVCTFYCPKSVCTITFGQVTYSNPRFTSIYSTMDVEFNTMSMVDQRKDINIAYYNKDQYPRSTRLDTTNNGAVNLPIGVFPLAMTTITRVVPTPNTIVHIVHQGVTYSYTQATDITLSPAAPITTVSVSPLGILQGIVLAPYGQTFSLPDIFGSAPLYISVNEKIDSFPCQLITISGRTWYCGLQRLGEISPNARIFIKTNDWLLNSYPVSLTTVTVSGLVFHDTNLNGIYEIGEKIIPGVRLEIYNVPSSFTFSTSTGYTMQTKSFNQIKALQVFGPTSESFPPQSIISFYQQDSPSFDFTSFTINVPLTKINLKCNGYLISGTNQIEFVEGIINLSNYAGWCLEGQTCQYPITSVSMPPSCIRANNNDNTISIIEGFNIRVDLYEDLFIGAGSNGLYPPLVYPMLVRTSYSFQGKDISLETLVSSTTAILIPKNPGQLTTISIVAPPQSSHQYAITNNIKIDSFNPLSTAIQIGITTKPTVIGYMVELYDVQNTVLTLPMGVYKNDILTRLSWNNNRARKIITFSPDVVVLIFKSDSSMVGPFIGTTNNNVFTIPTNTDIYSIEVAHKNIFNTIVPTEGGYVRLPANPFQSSRSLSLHLEGVQLKCSEVLICLFPTVPASDRQLVVKLQPGNIQLYTTYTITYPVRYPVPTIPGTYLDANNGPNTLQLNERLTSITMYNRFTNVVLKQTSQSIPKTYGVLIESVDSATTTVIESYSVSNLKTLTLSSTSLVASGLGGSSSTKTILEGITMRYFSTHPDGAMIQDQLGRVLWARLRASITEFAIYGPLGSGLGYLDCLDPTRNQLLVTQTIGNDFYTLFVHPNYGVVLKDRNDNQEWTQVTYLPTVQTKLVFYADGDLCSVDSAGVKGWCTYTSGLGGRYFLVAPTGYAQGFFWQILMLNANGHVVWARYSQDGTKVQYSMLPGSYMVAGQALRNGQFLTNGLVYMVYDAIAGYIKYYREPPTHPNKVLLSQTQCIGNILLLSGTTPQCFNDQDTSQLSTVTTTLAYWGLRPSVSVSFETQTKTTAFSWTIFTDHSFSPLLQDLIQGQVFIDLNRNNIMDQNEVGVLGVAVSIGVSSTTSDQRGFFSLRSHQYMTEKLKFINIPSQYYTPIPEFTLYQNRFNRDIPLYQKGNCYGYLNSNENSKLYLDIGSFRLSDFGWCTLNKACANRVTTYSFPDQCLVVLGDNNLSNRSHRYVYQSCVTTPQADYVPSSKEIQDILDLVYPNGPIIHTDTEDDDTDTSLPDSSSPPTLYVEIVNIQVNLGFINVKATTVVSHPINNRTTKHTKNKDKKELDPSTWGQATKVFLCYAGTISRST</sequence>
<dbReference type="Pfam" id="PF03265">
    <property type="entry name" value="DNase_II"/>
    <property type="match status" value="2"/>
</dbReference>
<dbReference type="CDD" id="cd00603">
    <property type="entry name" value="IPT_PCSR"/>
    <property type="match status" value="3"/>
</dbReference>
<dbReference type="OrthoDB" id="24519at2759"/>
<keyword evidence="5" id="KW-1185">Reference proteome</keyword>
<accession>F4Q280</accession>
<dbReference type="InterPro" id="IPR002909">
    <property type="entry name" value="IPT_dom"/>
</dbReference>
<dbReference type="InterPro" id="IPR036426">
    <property type="entry name" value="Bulb-type_lectin_dom_sf"/>
</dbReference>
<proteinExistence type="inferred from homology"/>
<dbReference type="GO" id="GO:0004531">
    <property type="term" value="F:deoxyribonuclease II activity"/>
    <property type="evidence" value="ECO:0007669"/>
    <property type="project" value="InterPro"/>
</dbReference>
<protein>
    <recommendedName>
        <fullName evidence="3">IPT/TIG domain-containing protein</fullName>
    </recommendedName>
</protein>
<dbReference type="EMBL" id="GL883020">
    <property type="protein sequence ID" value="EGG18100.1"/>
    <property type="molecule type" value="Genomic_DNA"/>
</dbReference>
<dbReference type="PANTHER" id="PTHR10858">
    <property type="entry name" value="DEOXYRIBONUCLEASE II"/>
    <property type="match status" value="1"/>
</dbReference>
<name>F4Q280_CACFS</name>
<dbReference type="PANTHER" id="PTHR10858:SF23">
    <property type="entry name" value="DEOXYRIBONUCLEASE II"/>
    <property type="match status" value="1"/>
</dbReference>
<dbReference type="Gene3D" id="2.60.40.10">
    <property type="entry name" value="Immunoglobulins"/>
    <property type="match status" value="5"/>
</dbReference>
<feature type="domain" description="IPT/TIG" evidence="3">
    <location>
        <begin position="1938"/>
        <end position="2018"/>
    </location>
</feature>
<feature type="domain" description="IPT/TIG" evidence="3">
    <location>
        <begin position="1846"/>
        <end position="1922"/>
    </location>
</feature>
<dbReference type="InterPro" id="IPR004947">
    <property type="entry name" value="DNase_II"/>
</dbReference>
<evidence type="ECO:0000259" key="3">
    <source>
        <dbReference type="Pfam" id="PF01833"/>
    </source>
</evidence>